<evidence type="ECO:0000313" key="1">
    <source>
        <dbReference type="EMBL" id="KAL2740139.1"/>
    </source>
</evidence>
<proteinExistence type="predicted"/>
<sequence length="104" mass="11853">MTEPEAYLATSQARSSTSCDSAYSMHSGYLATTLSPPLGRMGARIAAMAHHSNDGNHAVVRIFIGKTFENIERYYMNILEHFRFIRMTFISNQAKADYARRYCY</sequence>
<name>A0ABD2C518_VESSQ</name>
<dbReference type="EMBL" id="JAUDFV010000020">
    <property type="protein sequence ID" value="KAL2740139.1"/>
    <property type="molecule type" value="Genomic_DNA"/>
</dbReference>
<protein>
    <submittedName>
        <fullName evidence="1">Uncharacterized protein</fullName>
    </submittedName>
</protein>
<keyword evidence="2" id="KW-1185">Reference proteome</keyword>
<comment type="caution">
    <text evidence="1">The sequence shown here is derived from an EMBL/GenBank/DDBJ whole genome shotgun (WGS) entry which is preliminary data.</text>
</comment>
<organism evidence="1 2">
    <name type="scientific">Vespula squamosa</name>
    <name type="common">Southern yellow jacket</name>
    <name type="synonym">Wasp</name>
    <dbReference type="NCBI Taxonomy" id="30214"/>
    <lineage>
        <taxon>Eukaryota</taxon>
        <taxon>Metazoa</taxon>
        <taxon>Ecdysozoa</taxon>
        <taxon>Arthropoda</taxon>
        <taxon>Hexapoda</taxon>
        <taxon>Insecta</taxon>
        <taxon>Pterygota</taxon>
        <taxon>Neoptera</taxon>
        <taxon>Endopterygota</taxon>
        <taxon>Hymenoptera</taxon>
        <taxon>Apocrita</taxon>
        <taxon>Aculeata</taxon>
        <taxon>Vespoidea</taxon>
        <taxon>Vespidae</taxon>
        <taxon>Vespinae</taxon>
        <taxon>Vespula</taxon>
    </lineage>
</organism>
<evidence type="ECO:0000313" key="2">
    <source>
        <dbReference type="Proteomes" id="UP001607302"/>
    </source>
</evidence>
<dbReference type="Proteomes" id="UP001607302">
    <property type="component" value="Unassembled WGS sequence"/>
</dbReference>
<reference evidence="1 2" key="1">
    <citation type="journal article" date="2024" name="Ann. Entomol. Soc. Am.">
        <title>Genomic analyses of the southern and eastern yellowjacket wasps (Hymenoptera: Vespidae) reveal evolutionary signatures of social life.</title>
        <authorList>
            <person name="Catto M.A."/>
            <person name="Caine P.B."/>
            <person name="Orr S.E."/>
            <person name="Hunt B.G."/>
            <person name="Goodisman M.A.D."/>
        </authorList>
    </citation>
    <scope>NUCLEOTIDE SEQUENCE [LARGE SCALE GENOMIC DNA]</scope>
    <source>
        <strain evidence="1">233</strain>
        <tissue evidence="1">Head and thorax</tissue>
    </source>
</reference>
<gene>
    <name evidence="1" type="ORF">V1478_000280</name>
</gene>
<dbReference type="AlphaFoldDB" id="A0ABD2C518"/>
<accession>A0ABD2C518</accession>